<name>A0A139JYR6_BACUN</name>
<comment type="caution">
    <text evidence="3">The sequence shown here is derived from an EMBL/GenBank/DDBJ whole genome shotgun (WGS) entry which is preliminary data.</text>
</comment>
<dbReference type="NCBIfam" id="TIGR04456">
    <property type="entry name" value="LruC_dom"/>
    <property type="match status" value="1"/>
</dbReference>
<evidence type="ECO:0000313" key="4">
    <source>
        <dbReference type="EMBL" id="KAB4245238.1"/>
    </source>
</evidence>
<gene>
    <name evidence="4" type="ORF">GAP41_02965</name>
    <name evidence="3" type="ORF">GAP47_07775</name>
</gene>
<proteinExistence type="predicted"/>
<dbReference type="Proteomes" id="UP000462376">
    <property type="component" value="Unassembled WGS sequence"/>
</dbReference>
<sequence length="761" mass="84346">MGENTLYKRFLPLVILTVGILLQGCKDDVFNPEKVKAAYQDRFPVKNIDPAMDWKMTQQVRVNVSVSEDTGIDYTIRIYDKNPLISRSSAKLLAEGTANNTTVFTTVMDCPSVLTSAFVCRTDAHSRNIVKYVSIQNGQLHAAFGSSPATTRAAWTRSVSIETYSPEKSEAEITAMLSSAEEIRPNTDFQNGKAYKISKDNIYRNKISKDGMGSDNPAIIIIEGSWEPNGNNMTVERGFEFYVIDGGEIVIPDEHTFTLVQSSRFIVYAGGTIKGNDIELTNASGGSYNYNAGTMEIDDFHVSQGGAFYNCGTVRVDEMNFDSGCKFINQGKAYIGKTDSNITIDNGCYLYAEEFVGTLNMGDTSSAEIEDFGDHSNNYNTQITMGDNSMITVLDEAELSQAQFMGPNNEYALVKINKIEDIGNFSSQGNIHYEVKEIDDDITEDIWWEAKFLDAIKNTEGTISKWGESPITIPAGDCTGEGNTPSDSGSETPTDPIPYTYVFEDNFPLVGDYDFNDVVLDVETILHTEGKTNHIKRIQLDVTLAAAGASKALGVGLRIVGISKSDIKEITTGGADRRFQTSFDDPYSLFNYNSGTHMEDGDPSVVIPIAGEVHNVFGRSPGTMINTGGTSITANMYTYEIIIELADQTKTEPLFSKDNLDFFICYQYKSMQQRMEVHLYEFWGYGATAAGTVQQENLDLAGNNTWAICVPYGFRYPIETINISRTDNPTASAYPDFIYWAKNRSSHQDWYTNPVKANVYR</sequence>
<protein>
    <submittedName>
        <fullName evidence="3">DUF4842 domain-containing protein</fullName>
    </submittedName>
</protein>
<dbReference type="Proteomes" id="UP000431575">
    <property type="component" value="Unassembled WGS sequence"/>
</dbReference>
<evidence type="ECO:0000313" key="6">
    <source>
        <dbReference type="Proteomes" id="UP000462376"/>
    </source>
</evidence>
<dbReference type="STRING" id="820.ERS852554_00053"/>
<dbReference type="EMBL" id="WCTL01000005">
    <property type="protein sequence ID" value="KAB4237806.1"/>
    <property type="molecule type" value="Genomic_DNA"/>
</dbReference>
<dbReference type="RefSeq" id="WP_061412377.1">
    <property type="nucleotide sequence ID" value="NZ_CAXTXF010000019.1"/>
</dbReference>
<organism evidence="3 6">
    <name type="scientific">Bacteroides uniformis</name>
    <dbReference type="NCBI Taxonomy" id="820"/>
    <lineage>
        <taxon>Bacteria</taxon>
        <taxon>Pseudomonadati</taxon>
        <taxon>Bacteroidota</taxon>
        <taxon>Bacteroidia</taxon>
        <taxon>Bacteroidales</taxon>
        <taxon>Bacteroidaceae</taxon>
        <taxon>Bacteroides</taxon>
    </lineage>
</organism>
<evidence type="ECO:0000259" key="2">
    <source>
        <dbReference type="Pfam" id="PF16130"/>
    </source>
</evidence>
<dbReference type="Pfam" id="PF16130">
    <property type="entry name" value="DUF4842"/>
    <property type="match status" value="1"/>
</dbReference>
<accession>A0A139JYR6</accession>
<evidence type="ECO:0000256" key="1">
    <source>
        <dbReference type="SAM" id="MobiDB-lite"/>
    </source>
</evidence>
<dbReference type="InterPro" id="IPR032295">
    <property type="entry name" value="DUF4842"/>
</dbReference>
<evidence type="ECO:0000313" key="3">
    <source>
        <dbReference type="EMBL" id="KAB4237806.1"/>
    </source>
</evidence>
<feature type="domain" description="DUF4842" evidence="2">
    <location>
        <begin position="533"/>
        <end position="751"/>
    </location>
</feature>
<evidence type="ECO:0000313" key="5">
    <source>
        <dbReference type="Proteomes" id="UP000431575"/>
    </source>
</evidence>
<feature type="compositionally biased region" description="Polar residues" evidence="1">
    <location>
        <begin position="481"/>
        <end position="493"/>
    </location>
</feature>
<dbReference type="EMBL" id="WCTM01000002">
    <property type="protein sequence ID" value="KAB4245238.1"/>
    <property type="molecule type" value="Genomic_DNA"/>
</dbReference>
<dbReference type="AlphaFoldDB" id="A0A139JYR6"/>
<feature type="region of interest" description="Disordered" evidence="1">
    <location>
        <begin position="469"/>
        <end position="495"/>
    </location>
</feature>
<reference evidence="5 6" key="1">
    <citation type="journal article" date="2019" name="Nat. Med.">
        <title>A library of human gut bacterial isolates paired with longitudinal multiomics data enables mechanistic microbiome research.</title>
        <authorList>
            <person name="Poyet M."/>
            <person name="Groussin M."/>
            <person name="Gibbons S.M."/>
            <person name="Avila-Pacheco J."/>
            <person name="Jiang X."/>
            <person name="Kearney S.M."/>
            <person name="Perrotta A.R."/>
            <person name="Berdy B."/>
            <person name="Zhao S."/>
            <person name="Lieberman T.D."/>
            <person name="Swanson P.K."/>
            <person name="Smith M."/>
            <person name="Roesemann S."/>
            <person name="Alexander J.E."/>
            <person name="Rich S.A."/>
            <person name="Livny J."/>
            <person name="Vlamakis H."/>
            <person name="Clish C."/>
            <person name="Bullock K."/>
            <person name="Deik A."/>
            <person name="Scott J."/>
            <person name="Pierce K.A."/>
            <person name="Xavier R.J."/>
            <person name="Alm E.J."/>
        </authorList>
    </citation>
    <scope>NUCLEOTIDE SEQUENCE [LARGE SCALE GENOMIC DNA]</scope>
    <source>
        <strain evidence="3 6">BIOML-A5</strain>
        <strain evidence="4 5">BIOML-A6</strain>
    </source>
</reference>
<dbReference type="InterPro" id="IPR031025">
    <property type="entry name" value="LruC_dom"/>
</dbReference>